<protein>
    <submittedName>
        <fullName evidence="1">Uncharacterized protein</fullName>
    </submittedName>
</protein>
<gene>
    <name evidence="1" type="ORF">IFT62_20650</name>
</gene>
<organism evidence="1 2">
    <name type="scientific">Pseudomonas lutea</name>
    <dbReference type="NCBI Taxonomy" id="243924"/>
    <lineage>
        <taxon>Bacteria</taxon>
        <taxon>Pseudomonadati</taxon>
        <taxon>Pseudomonadota</taxon>
        <taxon>Gammaproteobacteria</taxon>
        <taxon>Pseudomonadales</taxon>
        <taxon>Pseudomonadaceae</taxon>
        <taxon>Pseudomonas</taxon>
    </lineage>
</organism>
<reference evidence="1 2" key="1">
    <citation type="journal article" date="2020" name="FEMS Microbiol. Ecol.">
        <title>Temporal dynamics of bacterial communities during seed development and maturation.</title>
        <authorList>
            <person name="Chesneau G."/>
            <person name="Torres-Cortes G."/>
            <person name="Briand M."/>
            <person name="Darrasse A."/>
            <person name="Preveaux A."/>
            <person name="Marais C."/>
            <person name="Jacques M.A."/>
            <person name="Shade A."/>
            <person name="Barret M."/>
        </authorList>
    </citation>
    <scope>NUCLEOTIDE SEQUENCE [LARGE SCALE GENOMIC DNA]</scope>
    <source>
        <strain evidence="1 2">CFBP13723</strain>
    </source>
</reference>
<dbReference type="Proteomes" id="UP000625247">
    <property type="component" value="Unassembled WGS sequence"/>
</dbReference>
<keyword evidence="2" id="KW-1185">Reference proteome</keyword>
<name>A0ABR9ACY2_9PSED</name>
<accession>A0ABR9ACY2</accession>
<dbReference type="EMBL" id="JACYNP010000011">
    <property type="protein sequence ID" value="MBD8123621.1"/>
    <property type="molecule type" value="Genomic_DNA"/>
</dbReference>
<evidence type="ECO:0000313" key="1">
    <source>
        <dbReference type="EMBL" id="MBD8123621.1"/>
    </source>
</evidence>
<proteinExistence type="predicted"/>
<evidence type="ECO:0000313" key="2">
    <source>
        <dbReference type="Proteomes" id="UP000625247"/>
    </source>
</evidence>
<sequence>MKLETNNEINLEFYSRRHTYFDLQRLVRAKAQSFSQPVTAYLCGAFINARAGVGIVFDHVRCESNELFQDGHLIRTSDVISAHREGQFWVLTTANSRYVIATFQRGNGRSSLREFLRLCSGQHHLSPYTLQ</sequence>
<comment type="caution">
    <text evidence="1">The sequence shown here is derived from an EMBL/GenBank/DDBJ whole genome shotgun (WGS) entry which is preliminary data.</text>
</comment>
<dbReference type="RefSeq" id="WP_191945500.1">
    <property type="nucleotide sequence ID" value="NZ_JACYNP010000011.1"/>
</dbReference>